<protein>
    <submittedName>
        <fullName evidence="3">Putative DNA-binding transcriptional regulator AlpA</fullName>
    </submittedName>
</protein>
<feature type="region of interest" description="Disordered" evidence="1">
    <location>
        <begin position="1"/>
        <end position="21"/>
    </location>
</feature>
<dbReference type="Pfam" id="PF12728">
    <property type="entry name" value="HTH_17"/>
    <property type="match status" value="1"/>
</dbReference>
<dbReference type="InterPro" id="IPR009061">
    <property type="entry name" value="DNA-bd_dom_put_sf"/>
</dbReference>
<sequence>MQIPNETDKTRTPPTSPFGNSLANEVQTAEALDVAPNTLAKWRITGEGPPFLKIGRSVRYDPADVQQWLASRKVRSTSERAA</sequence>
<accession>A0A7Z0BSY9</accession>
<evidence type="ECO:0000259" key="2">
    <source>
        <dbReference type="Pfam" id="PF12728"/>
    </source>
</evidence>
<feature type="compositionally biased region" description="Basic and acidic residues" evidence="1">
    <location>
        <begin position="1"/>
        <end position="11"/>
    </location>
</feature>
<dbReference type="Gene3D" id="1.10.10.10">
    <property type="entry name" value="Winged helix-like DNA-binding domain superfamily/Winged helix DNA-binding domain"/>
    <property type="match status" value="1"/>
</dbReference>
<feature type="domain" description="Helix-turn-helix" evidence="2">
    <location>
        <begin position="27"/>
        <end position="72"/>
    </location>
</feature>
<evidence type="ECO:0000256" key="1">
    <source>
        <dbReference type="SAM" id="MobiDB-lite"/>
    </source>
</evidence>
<dbReference type="GO" id="GO:0003677">
    <property type="term" value="F:DNA binding"/>
    <property type="evidence" value="ECO:0007669"/>
    <property type="project" value="UniProtKB-KW"/>
</dbReference>
<evidence type="ECO:0000313" key="3">
    <source>
        <dbReference type="EMBL" id="NYH95421.1"/>
    </source>
</evidence>
<comment type="caution">
    <text evidence="3">The sequence shown here is derived from an EMBL/GenBank/DDBJ whole genome shotgun (WGS) entry which is preliminary data.</text>
</comment>
<reference evidence="3 4" key="1">
    <citation type="submission" date="2020-07" db="EMBL/GenBank/DDBJ databases">
        <title>Genomic Encyclopedia of Type Strains, Phase IV (KMG-IV): sequencing the most valuable type-strain genomes for metagenomic binning, comparative biology and taxonomic classification.</title>
        <authorList>
            <person name="Goeker M."/>
        </authorList>
    </citation>
    <scope>NUCLEOTIDE SEQUENCE [LARGE SCALE GENOMIC DNA]</scope>
    <source>
        <strain evidence="3 4">DSM 29043</strain>
    </source>
</reference>
<dbReference type="RefSeq" id="WP_179407273.1">
    <property type="nucleotide sequence ID" value="NZ_BMGF01000002.1"/>
</dbReference>
<dbReference type="InterPro" id="IPR036388">
    <property type="entry name" value="WH-like_DNA-bd_sf"/>
</dbReference>
<evidence type="ECO:0000313" key="4">
    <source>
        <dbReference type="Proteomes" id="UP000522081"/>
    </source>
</evidence>
<dbReference type="InterPro" id="IPR041657">
    <property type="entry name" value="HTH_17"/>
</dbReference>
<dbReference type="SUPFAM" id="SSF46955">
    <property type="entry name" value="Putative DNA-binding domain"/>
    <property type="match status" value="1"/>
</dbReference>
<name>A0A7Z0BSY9_9SPHN</name>
<dbReference type="Proteomes" id="UP000522081">
    <property type="component" value="Unassembled WGS sequence"/>
</dbReference>
<keyword evidence="3" id="KW-0238">DNA-binding</keyword>
<organism evidence="3 4">
    <name type="scientific">Novosphingobium marinum</name>
    <dbReference type="NCBI Taxonomy" id="1514948"/>
    <lineage>
        <taxon>Bacteria</taxon>
        <taxon>Pseudomonadati</taxon>
        <taxon>Pseudomonadota</taxon>
        <taxon>Alphaproteobacteria</taxon>
        <taxon>Sphingomonadales</taxon>
        <taxon>Sphingomonadaceae</taxon>
        <taxon>Novosphingobium</taxon>
    </lineage>
</organism>
<proteinExistence type="predicted"/>
<gene>
    <name evidence="3" type="ORF">FHS75_001740</name>
</gene>
<dbReference type="AlphaFoldDB" id="A0A7Z0BSY9"/>
<keyword evidence="4" id="KW-1185">Reference proteome</keyword>
<dbReference type="EMBL" id="JACBZF010000002">
    <property type="protein sequence ID" value="NYH95421.1"/>
    <property type="molecule type" value="Genomic_DNA"/>
</dbReference>